<reference evidence="2" key="1">
    <citation type="journal article" date="2021" name="Antonie Van Leeuwenhoek">
        <title>Draft genome and description of Waterburya agarophytonicola gen. nov. sp. nov. (Pleurocapsales, Cyanobacteria): a seaweed symbiont.</title>
        <authorList>
            <person name="Bonthond G."/>
            <person name="Shalygin S."/>
            <person name="Bayer T."/>
            <person name="Weinberger F."/>
        </authorList>
    </citation>
    <scope>NUCLEOTIDE SEQUENCE</scope>
    <source>
        <strain evidence="2">KI4</strain>
    </source>
</reference>
<keyword evidence="1" id="KW-1133">Transmembrane helix</keyword>
<evidence type="ECO:0000313" key="2">
    <source>
        <dbReference type="EMBL" id="MCC0176478.1"/>
    </source>
</evidence>
<evidence type="ECO:0000256" key="1">
    <source>
        <dbReference type="SAM" id="Phobius"/>
    </source>
</evidence>
<keyword evidence="1" id="KW-0472">Membrane</keyword>
<dbReference type="Proteomes" id="UP000729733">
    <property type="component" value="Unassembled WGS sequence"/>
</dbReference>
<organism evidence="2 3">
    <name type="scientific">Waterburya agarophytonicola KI4</name>
    <dbReference type="NCBI Taxonomy" id="2874699"/>
    <lineage>
        <taxon>Bacteria</taxon>
        <taxon>Bacillati</taxon>
        <taxon>Cyanobacteriota</taxon>
        <taxon>Cyanophyceae</taxon>
        <taxon>Pleurocapsales</taxon>
        <taxon>Hyellaceae</taxon>
        <taxon>Waterburya</taxon>
        <taxon>Waterburya agarophytonicola</taxon>
    </lineage>
</organism>
<protein>
    <submittedName>
        <fullName evidence="2">Uncharacterized protein</fullName>
    </submittedName>
</protein>
<dbReference type="AlphaFoldDB" id="A0A964BN47"/>
<dbReference type="EMBL" id="JADWDC010000009">
    <property type="protein sequence ID" value="MCC0176478.1"/>
    <property type="molecule type" value="Genomic_DNA"/>
</dbReference>
<proteinExistence type="predicted"/>
<keyword evidence="1" id="KW-0812">Transmembrane</keyword>
<sequence length="67" mass="7197">MEVSQRPGKAEDSPGHRWAGILGTGVAVVTLTLPIVMIASYSPFDSNAQPVPEKIDLLPKKVINPMK</sequence>
<accession>A0A964BN47</accession>
<gene>
    <name evidence="2" type="ORF">I4641_05735</name>
</gene>
<comment type="caution">
    <text evidence="2">The sequence shown here is derived from an EMBL/GenBank/DDBJ whole genome shotgun (WGS) entry which is preliminary data.</text>
</comment>
<evidence type="ECO:0000313" key="3">
    <source>
        <dbReference type="Proteomes" id="UP000729733"/>
    </source>
</evidence>
<feature type="transmembrane region" description="Helical" evidence="1">
    <location>
        <begin position="21"/>
        <end position="41"/>
    </location>
</feature>
<name>A0A964BN47_9CYAN</name>
<dbReference type="RefSeq" id="WP_229639516.1">
    <property type="nucleotide sequence ID" value="NZ_JADWDC010000009.1"/>
</dbReference>
<keyword evidence="3" id="KW-1185">Reference proteome</keyword>